<dbReference type="CDD" id="cd00130">
    <property type="entry name" value="PAS"/>
    <property type="match status" value="1"/>
</dbReference>
<evidence type="ECO:0000313" key="6">
    <source>
        <dbReference type="Proteomes" id="UP001604043"/>
    </source>
</evidence>
<keyword evidence="5" id="KW-0548">Nucleotidyltransferase</keyword>
<dbReference type="PROSITE" id="PS50112">
    <property type="entry name" value="PAS"/>
    <property type="match status" value="2"/>
</dbReference>
<evidence type="ECO:0000256" key="2">
    <source>
        <dbReference type="ARBA" id="ARBA00034247"/>
    </source>
</evidence>
<dbReference type="Gene3D" id="3.30.450.20">
    <property type="entry name" value="PAS domain"/>
    <property type="match status" value="2"/>
</dbReference>
<name>A0ABW6ZKX3_9HYPH</name>
<evidence type="ECO:0000259" key="4">
    <source>
        <dbReference type="PROSITE" id="PS50887"/>
    </source>
</evidence>
<dbReference type="SUPFAM" id="SSF55073">
    <property type="entry name" value="Nucleotide cyclase"/>
    <property type="match status" value="1"/>
</dbReference>
<evidence type="ECO:0000259" key="3">
    <source>
        <dbReference type="PROSITE" id="PS50112"/>
    </source>
</evidence>
<accession>A0ABW6ZKX3</accession>
<dbReference type="NCBIfam" id="TIGR00229">
    <property type="entry name" value="sensory_box"/>
    <property type="match status" value="1"/>
</dbReference>
<dbReference type="InterPro" id="IPR035965">
    <property type="entry name" value="PAS-like_dom_sf"/>
</dbReference>
<dbReference type="Pfam" id="PF08447">
    <property type="entry name" value="PAS_3"/>
    <property type="match status" value="1"/>
</dbReference>
<evidence type="ECO:0000256" key="1">
    <source>
        <dbReference type="ARBA" id="ARBA00012528"/>
    </source>
</evidence>
<evidence type="ECO:0000313" key="5">
    <source>
        <dbReference type="EMBL" id="MFG1254486.1"/>
    </source>
</evidence>
<dbReference type="PANTHER" id="PTHR45138:SF9">
    <property type="entry name" value="DIGUANYLATE CYCLASE DGCM-RELATED"/>
    <property type="match status" value="1"/>
</dbReference>
<dbReference type="Pfam" id="PF12860">
    <property type="entry name" value="PAS_7"/>
    <property type="match status" value="2"/>
</dbReference>
<feature type="domain" description="PAS" evidence="3">
    <location>
        <begin position="262"/>
        <end position="325"/>
    </location>
</feature>
<dbReference type="EMBL" id="JBAFUR010000006">
    <property type="protein sequence ID" value="MFG1254486.1"/>
    <property type="molecule type" value="Genomic_DNA"/>
</dbReference>
<dbReference type="InterPro" id="IPR050469">
    <property type="entry name" value="Diguanylate_Cyclase"/>
</dbReference>
<proteinExistence type="predicted"/>
<dbReference type="InterPro" id="IPR000160">
    <property type="entry name" value="GGDEF_dom"/>
</dbReference>
<dbReference type="PANTHER" id="PTHR45138">
    <property type="entry name" value="REGULATORY COMPONENTS OF SENSORY TRANSDUCTION SYSTEM"/>
    <property type="match status" value="1"/>
</dbReference>
<feature type="domain" description="GGDEF" evidence="4">
    <location>
        <begin position="430"/>
        <end position="566"/>
    </location>
</feature>
<comment type="catalytic activity">
    <reaction evidence="2">
        <text>2 GTP = 3',3'-c-di-GMP + 2 diphosphate</text>
        <dbReference type="Rhea" id="RHEA:24898"/>
        <dbReference type="ChEBI" id="CHEBI:33019"/>
        <dbReference type="ChEBI" id="CHEBI:37565"/>
        <dbReference type="ChEBI" id="CHEBI:58805"/>
        <dbReference type="EC" id="2.7.7.65"/>
    </reaction>
</comment>
<dbReference type="CDD" id="cd01949">
    <property type="entry name" value="GGDEF"/>
    <property type="match status" value="1"/>
</dbReference>
<dbReference type="Gene3D" id="3.30.70.270">
    <property type="match status" value="1"/>
</dbReference>
<dbReference type="SMART" id="SM00091">
    <property type="entry name" value="PAS"/>
    <property type="match status" value="3"/>
</dbReference>
<dbReference type="EC" id="2.7.7.65" evidence="1"/>
<dbReference type="PROSITE" id="PS50887">
    <property type="entry name" value="GGDEF"/>
    <property type="match status" value="1"/>
</dbReference>
<dbReference type="Proteomes" id="UP001604043">
    <property type="component" value="Unassembled WGS sequence"/>
</dbReference>
<dbReference type="NCBIfam" id="TIGR00254">
    <property type="entry name" value="GGDEF"/>
    <property type="match status" value="1"/>
</dbReference>
<keyword evidence="6" id="KW-1185">Reference proteome</keyword>
<dbReference type="RefSeq" id="WP_394007303.1">
    <property type="nucleotide sequence ID" value="NZ_JBAFUR010000006.1"/>
</dbReference>
<dbReference type="SMART" id="SM00267">
    <property type="entry name" value="GGDEF"/>
    <property type="match status" value="1"/>
</dbReference>
<comment type="caution">
    <text evidence="5">The sequence shown here is derived from an EMBL/GenBank/DDBJ whole genome shotgun (WGS) entry which is preliminary data.</text>
</comment>
<gene>
    <name evidence="5" type="ORF">V5F30_19890</name>
</gene>
<dbReference type="InterPro" id="IPR043128">
    <property type="entry name" value="Rev_trsase/Diguanyl_cyclase"/>
</dbReference>
<reference evidence="5 6" key="1">
    <citation type="submission" date="2024-02" db="EMBL/GenBank/DDBJ databases">
        <title>Expansion and revision of Xanthobacter and proposal of Roseixanthobacter gen. nov.</title>
        <authorList>
            <person name="Soltysiak M.P.M."/>
            <person name="Jalihal A."/>
            <person name="Ory A."/>
            <person name="Chrisophersen C."/>
            <person name="Lee A.D."/>
            <person name="Boulton J."/>
            <person name="Springer M."/>
        </authorList>
    </citation>
    <scope>NUCLEOTIDE SEQUENCE [LARGE SCALE GENOMIC DNA]</scope>
    <source>
        <strain evidence="5 6">CB5</strain>
    </source>
</reference>
<feature type="domain" description="PAS" evidence="3">
    <location>
        <begin position="139"/>
        <end position="175"/>
    </location>
</feature>
<dbReference type="InterPro" id="IPR013655">
    <property type="entry name" value="PAS_fold_3"/>
</dbReference>
<dbReference type="InterPro" id="IPR029787">
    <property type="entry name" value="Nucleotide_cyclase"/>
</dbReference>
<dbReference type="Pfam" id="PF00990">
    <property type="entry name" value="GGDEF"/>
    <property type="match status" value="1"/>
</dbReference>
<organism evidence="5 6">
    <name type="scientific">Xanthobacter aminoxidans</name>
    <dbReference type="NCBI Taxonomy" id="186280"/>
    <lineage>
        <taxon>Bacteria</taxon>
        <taxon>Pseudomonadati</taxon>
        <taxon>Pseudomonadota</taxon>
        <taxon>Alphaproteobacteria</taxon>
        <taxon>Hyphomicrobiales</taxon>
        <taxon>Xanthobacteraceae</taxon>
        <taxon>Xanthobacter</taxon>
    </lineage>
</organism>
<sequence>MTGRHYDFFADLLDGMDMGLCLFDADDRCLLWNNTFLKFFPEHDGHVHVGEPYEANLRRFYAARLDASELANIERYIRDGVLRHRTQSRAFVFDHRGRRLRVNALTDSDGNRVRIWQALVQEPAEAERSDAQRGFSIDLLDHIPDGAMVLDQNDLIIAANDEFRRLYGVRPSETVVGQPFAAVVRRAWAAAGRPDEQLEPGLLDNMRFAGSPFEIELPRDQWRRVIARRTSDGIGYFTHSDISLLKRQQADLLVAERRAWEGERRYRLLAENSTDVIAAISGDRTIRFMSPACSRILGWGPSEMLDRDVIDFLHPDEQPMFLAALCAGEGSGLGRSAAFVCRVRARHDDWVWMEASIGAVQETTLDGADIAFICSLRDARERVLAERALKRAHEELALIAGSDPLTGLANRRRFEAIFDEEWHRAGRERLGLCLAMVDIDRFKAVNDTFGHLAGDECLKRVAMVIKANLPPGAGLAARYGGEEFVLLLPNASGGQGQALCERIHNDLKREPWSAVAPGLDAVTVSIGLCIARAPQGASMAGLIRIADEALYRAKSSGRNCTEVQHAV</sequence>
<dbReference type="InterPro" id="IPR000014">
    <property type="entry name" value="PAS"/>
</dbReference>
<dbReference type="GO" id="GO:0052621">
    <property type="term" value="F:diguanylate cyclase activity"/>
    <property type="evidence" value="ECO:0007669"/>
    <property type="project" value="UniProtKB-EC"/>
</dbReference>
<keyword evidence="5" id="KW-0808">Transferase</keyword>
<dbReference type="SUPFAM" id="SSF55785">
    <property type="entry name" value="PYP-like sensor domain (PAS domain)"/>
    <property type="match status" value="3"/>
</dbReference>
<protein>
    <recommendedName>
        <fullName evidence="1">diguanylate cyclase</fullName>
        <ecNumber evidence="1">2.7.7.65</ecNumber>
    </recommendedName>
</protein>